<dbReference type="Pfam" id="PF13424">
    <property type="entry name" value="TPR_12"/>
    <property type="match status" value="3"/>
</dbReference>
<feature type="domain" description="NB-ARC" evidence="1">
    <location>
        <begin position="60"/>
        <end position="196"/>
    </location>
</feature>
<evidence type="ECO:0000313" key="4">
    <source>
        <dbReference type="Proteomes" id="UP001500503"/>
    </source>
</evidence>
<dbReference type="NCBIfam" id="NF040586">
    <property type="entry name" value="FxSxx_TPR"/>
    <property type="match status" value="1"/>
</dbReference>
<reference evidence="4" key="1">
    <citation type="journal article" date="2019" name="Int. J. Syst. Evol. Microbiol.">
        <title>The Global Catalogue of Microorganisms (GCM) 10K type strain sequencing project: providing services to taxonomists for standard genome sequencing and annotation.</title>
        <authorList>
            <consortium name="The Broad Institute Genomics Platform"/>
            <consortium name="The Broad Institute Genome Sequencing Center for Infectious Disease"/>
            <person name="Wu L."/>
            <person name="Ma J."/>
        </authorList>
    </citation>
    <scope>NUCLEOTIDE SEQUENCE [LARGE SCALE GENOMIC DNA]</scope>
    <source>
        <strain evidence="4">JCM 17933</strain>
    </source>
</reference>
<dbReference type="PANTHER" id="PTHR46082">
    <property type="entry name" value="ATP/GTP-BINDING PROTEIN-RELATED"/>
    <property type="match status" value="1"/>
</dbReference>
<dbReference type="InterPro" id="IPR002182">
    <property type="entry name" value="NB-ARC"/>
</dbReference>
<dbReference type="SUPFAM" id="SSF52540">
    <property type="entry name" value="P-loop containing nucleoside triphosphate hydrolases"/>
    <property type="match status" value="1"/>
</dbReference>
<dbReference type="InterPro" id="IPR027417">
    <property type="entry name" value="P-loop_NTPase"/>
</dbReference>
<keyword evidence="4" id="KW-1185">Reference proteome</keyword>
<evidence type="ECO:0000313" key="3">
    <source>
        <dbReference type="EMBL" id="GAA4520053.1"/>
    </source>
</evidence>
<dbReference type="Pfam" id="PF00931">
    <property type="entry name" value="NB-ARC"/>
    <property type="match status" value="1"/>
</dbReference>
<evidence type="ECO:0008006" key="5">
    <source>
        <dbReference type="Google" id="ProtNLM"/>
    </source>
</evidence>
<dbReference type="Gene3D" id="1.25.40.10">
    <property type="entry name" value="Tetratricopeptide repeat domain"/>
    <property type="match status" value="3"/>
</dbReference>
<dbReference type="Gene3D" id="3.40.50.300">
    <property type="entry name" value="P-loop containing nucleotide triphosphate hydrolases"/>
    <property type="match status" value="1"/>
</dbReference>
<dbReference type="Pfam" id="PF13374">
    <property type="entry name" value="TPR_10"/>
    <property type="match status" value="1"/>
</dbReference>
<dbReference type="Proteomes" id="UP001500503">
    <property type="component" value="Unassembled WGS sequence"/>
</dbReference>
<gene>
    <name evidence="3" type="ORF">GCM10023191_096400</name>
</gene>
<dbReference type="PANTHER" id="PTHR46082:SF6">
    <property type="entry name" value="AAA+ ATPASE DOMAIN-CONTAINING PROTEIN-RELATED"/>
    <property type="match status" value="1"/>
</dbReference>
<evidence type="ECO:0000259" key="1">
    <source>
        <dbReference type="Pfam" id="PF00931"/>
    </source>
</evidence>
<dbReference type="InterPro" id="IPR053137">
    <property type="entry name" value="NLR-like"/>
</dbReference>
<organism evidence="3 4">
    <name type="scientific">Actinoallomurus oryzae</name>
    <dbReference type="NCBI Taxonomy" id="502180"/>
    <lineage>
        <taxon>Bacteria</taxon>
        <taxon>Bacillati</taxon>
        <taxon>Actinomycetota</taxon>
        <taxon>Actinomycetes</taxon>
        <taxon>Streptosporangiales</taxon>
        <taxon>Thermomonosporaceae</taxon>
        <taxon>Actinoallomurus</taxon>
    </lineage>
</organism>
<proteinExistence type="predicted"/>
<dbReference type="InterPro" id="IPR056681">
    <property type="entry name" value="DUF7779"/>
</dbReference>
<comment type="caution">
    <text evidence="3">The sequence shown here is derived from an EMBL/GenBank/DDBJ whole genome shotgun (WGS) entry which is preliminary data.</text>
</comment>
<sequence length="847" mass="92881">MAISGESGRMPEVWGGVPTRNKNFTGRSELLQLLRARIGDSATAVLPSVGPGRAAGPSHALQGMGGVGKTQLAVEYVYRYRATYQLIWWIQADQPALVRSSLAKLAPRLGLPSSERSGTDGAAQAVLRALARGEPYDRWLLVFDNAVEPADLKDLIPTGPGHVLVTTRNYNWNGLVETLEVDVFRREESVEFLRRRSAVAESEADRLAEALGDLPLALEQAAALKAETGMSVDEYLGLLHERTRELLEQSRPADYPTFVSAAWTVSAETVEAKLPEAIELLRCLAFFGPDPVPREILRASGELRRPLLKATLADPIMLTRAVGELGRFALAKVSTGDRSIEVHRLIQALLRDQLPAKDRESLRDDVHVLLAHGAPANPDDGSQWPRYAELVPHLGPVGIVRSVDMRVRDFVLNVVRYLYQSGDRQAARSMVEDVLRRWDDTPGEDNDRLLLTAAAHRGDILRDLGDYAAALETDQEAFHNAQRVFGQYHEITLRLARGMGGDLRGTGRFAEAAAQDDSARERHVQAFGADDRRTLRSVNNLALDYGLVGRYKEARELHLLAYTSQRDPESGASEVEILSSWNGLARVIRQNGDYAIARDLGRDALGYGHKELGAEHPWTLRTGRDLSIALRRAGEFEEAHELAERVYAACRRLFGPDNPDTLAAATCLANAERSVGNLDKAFELAEDALRRYAPVYGQEHPFTIACLGNVALLHRVKGAVRTARELDQECLGGLRDTVGPDHHYSLNVAINLASDLAALGDVAGAVSLGTETLERVRAVLGEGHPVAMGCAANLINDLTAAGDREAAAVLSAETFPLYERLLFPNHPDVRTAREGRHLDFDFDPPLI</sequence>
<name>A0ABP8R744_9ACTN</name>
<protein>
    <recommendedName>
        <fullName evidence="5">Tetratricopeptide repeat protein</fullName>
    </recommendedName>
</protein>
<dbReference type="EMBL" id="BAABHF010000065">
    <property type="protein sequence ID" value="GAA4520053.1"/>
    <property type="molecule type" value="Genomic_DNA"/>
</dbReference>
<dbReference type="Pfam" id="PF25000">
    <property type="entry name" value="DUF7779"/>
    <property type="match status" value="1"/>
</dbReference>
<feature type="domain" description="DUF7779" evidence="2">
    <location>
        <begin position="275"/>
        <end position="357"/>
    </location>
</feature>
<evidence type="ECO:0000259" key="2">
    <source>
        <dbReference type="Pfam" id="PF25000"/>
    </source>
</evidence>
<dbReference type="SUPFAM" id="SSF48452">
    <property type="entry name" value="TPR-like"/>
    <property type="match status" value="2"/>
</dbReference>
<accession>A0ABP8R744</accession>
<dbReference type="InterPro" id="IPR011990">
    <property type="entry name" value="TPR-like_helical_dom_sf"/>
</dbReference>